<dbReference type="Proteomes" id="UP001296104">
    <property type="component" value="Unassembled WGS sequence"/>
</dbReference>
<sequence length="219" mass="24305">MSEDVKKTIGDTYDNIAAWYLAWVEGQASPRVRYTRRLLDQCPVSPNLLELGCGAGVPVLRMLMDHGATVTGNDISTKQIELAQSRFPQAALIAGDMTALILEENSLDGILAFFSLFHLPREEYRSFLSKLFAWLKPSGVFAFNLATVDQDEIHGEFFGHGMFWSSFGETENLTVLADAGFTILEEEVLEAGDGKLEEGDPDYGVKFMWILAMKPERAG</sequence>
<comment type="caution">
    <text evidence="4">The sequence shown here is derived from an EMBL/GenBank/DDBJ whole genome shotgun (WGS) entry which is preliminary data.</text>
</comment>
<protein>
    <submittedName>
        <fullName evidence="4">S-adenosyl-L-methionine-dependent methyltransferase</fullName>
    </submittedName>
</protein>
<reference evidence="4" key="1">
    <citation type="submission" date="2023-11" db="EMBL/GenBank/DDBJ databases">
        <authorList>
            <person name="Alioto T."/>
            <person name="Alioto T."/>
            <person name="Gomez Garrido J."/>
        </authorList>
    </citation>
    <scope>NUCLEOTIDE SEQUENCE</scope>
</reference>
<feature type="domain" description="Methyltransferase" evidence="3">
    <location>
        <begin position="49"/>
        <end position="139"/>
    </location>
</feature>
<dbReference type="GO" id="GO:0032259">
    <property type="term" value="P:methylation"/>
    <property type="evidence" value="ECO:0007669"/>
    <property type="project" value="UniProtKB-KW"/>
</dbReference>
<dbReference type="PANTHER" id="PTHR43861">
    <property type="entry name" value="TRANS-ACONITATE 2-METHYLTRANSFERASE-RELATED"/>
    <property type="match status" value="1"/>
</dbReference>
<dbReference type="InterPro" id="IPR041698">
    <property type="entry name" value="Methyltransf_25"/>
</dbReference>
<dbReference type="EMBL" id="CAVMBE010000002">
    <property type="protein sequence ID" value="CAK3774115.1"/>
    <property type="molecule type" value="Genomic_DNA"/>
</dbReference>
<dbReference type="PANTHER" id="PTHR43861:SF1">
    <property type="entry name" value="TRANS-ACONITATE 2-METHYLTRANSFERASE"/>
    <property type="match status" value="1"/>
</dbReference>
<evidence type="ECO:0000256" key="1">
    <source>
        <dbReference type="ARBA" id="ARBA00022603"/>
    </source>
</evidence>
<dbReference type="SUPFAM" id="SSF53335">
    <property type="entry name" value="S-adenosyl-L-methionine-dependent methyltransferases"/>
    <property type="match status" value="1"/>
</dbReference>
<dbReference type="GO" id="GO:0008168">
    <property type="term" value="F:methyltransferase activity"/>
    <property type="evidence" value="ECO:0007669"/>
    <property type="project" value="UniProtKB-KW"/>
</dbReference>
<proteinExistence type="predicted"/>
<keyword evidence="1 4" id="KW-0489">Methyltransferase</keyword>
<evidence type="ECO:0000313" key="4">
    <source>
        <dbReference type="EMBL" id="CAK3774115.1"/>
    </source>
</evidence>
<dbReference type="InterPro" id="IPR029063">
    <property type="entry name" value="SAM-dependent_MTases_sf"/>
</dbReference>
<evidence type="ECO:0000256" key="2">
    <source>
        <dbReference type="ARBA" id="ARBA00022679"/>
    </source>
</evidence>
<evidence type="ECO:0000313" key="5">
    <source>
        <dbReference type="Proteomes" id="UP001296104"/>
    </source>
</evidence>
<evidence type="ECO:0000259" key="3">
    <source>
        <dbReference type="Pfam" id="PF13649"/>
    </source>
</evidence>
<accession>A0AAI8YPI4</accession>
<name>A0AAI8YPI4_9PEZI</name>
<dbReference type="Gene3D" id="3.40.50.150">
    <property type="entry name" value="Vaccinia Virus protein VP39"/>
    <property type="match status" value="1"/>
</dbReference>
<keyword evidence="2" id="KW-0808">Transferase</keyword>
<dbReference type="Pfam" id="PF13649">
    <property type="entry name" value="Methyltransf_25"/>
    <property type="match status" value="1"/>
</dbReference>
<dbReference type="AlphaFoldDB" id="A0AAI8YPI4"/>
<dbReference type="CDD" id="cd02440">
    <property type="entry name" value="AdoMet_MTases"/>
    <property type="match status" value="1"/>
</dbReference>
<keyword evidence="5" id="KW-1185">Reference proteome</keyword>
<organism evidence="4 5">
    <name type="scientific">Lecanosticta acicola</name>
    <dbReference type="NCBI Taxonomy" id="111012"/>
    <lineage>
        <taxon>Eukaryota</taxon>
        <taxon>Fungi</taxon>
        <taxon>Dikarya</taxon>
        <taxon>Ascomycota</taxon>
        <taxon>Pezizomycotina</taxon>
        <taxon>Dothideomycetes</taxon>
        <taxon>Dothideomycetidae</taxon>
        <taxon>Mycosphaerellales</taxon>
        <taxon>Mycosphaerellaceae</taxon>
        <taxon>Lecanosticta</taxon>
    </lineage>
</organism>
<gene>
    <name evidence="4" type="ORF">LECACI_7A000474</name>
</gene>